<dbReference type="InterPro" id="IPR029044">
    <property type="entry name" value="Nucleotide-diphossugar_trans"/>
</dbReference>
<evidence type="ECO:0008006" key="6">
    <source>
        <dbReference type="Google" id="ProtNLM"/>
    </source>
</evidence>
<evidence type="ECO:0000313" key="5">
    <source>
        <dbReference type="Proteomes" id="UP000295793"/>
    </source>
</evidence>
<keyword evidence="3" id="KW-0808">Transferase</keyword>
<proteinExistence type="inferred from homology"/>
<dbReference type="SUPFAM" id="SSF53448">
    <property type="entry name" value="Nucleotide-diphospho-sugar transferases"/>
    <property type="match status" value="1"/>
</dbReference>
<accession>A0A4R3I987</accession>
<keyword evidence="2" id="KW-0328">Glycosyltransferase</keyword>
<sequence length="262" mass="30779">MSVFIAVISHNHTRDIIDGLKPELINSERGVTVVIKGNKYCAELEQHCLKHNIDYLVNNEQQGFGHNNNDIFLYCRLKHNMKNDDLFVVLNPDVIVEPKVFHQLNQIMCKRNVRLAAPNLFKDEQLKILEGSIRRFPMPWDFIGSFILKSQKTTVNRRNIQKPVTVDWASGAFLAFRVALYKKLSGFSPKYYLYCEDIDICWRAKILFNEPTWYIPNIKAVHKGHRHSHSLFSKYIRWHISSAFQFSKRYISWTVFGIKPKH</sequence>
<dbReference type="AlphaFoldDB" id="A0A4R3I987"/>
<comment type="caution">
    <text evidence="4">The sequence shown here is derived from an EMBL/GenBank/DDBJ whole genome shotgun (WGS) entry which is preliminary data.</text>
</comment>
<dbReference type="OrthoDB" id="5291101at2"/>
<evidence type="ECO:0000313" key="4">
    <source>
        <dbReference type="EMBL" id="TCS41930.1"/>
    </source>
</evidence>
<gene>
    <name evidence="4" type="ORF">BCF53_10434</name>
</gene>
<protein>
    <recommendedName>
        <fullName evidence="6">Glycosyltransferase 2-like domain-containing protein</fullName>
    </recommendedName>
</protein>
<keyword evidence="5" id="KW-1185">Reference proteome</keyword>
<dbReference type="Proteomes" id="UP000295793">
    <property type="component" value="Unassembled WGS sequence"/>
</dbReference>
<reference evidence="4 5" key="1">
    <citation type="submission" date="2019-03" db="EMBL/GenBank/DDBJ databases">
        <title>Genomic Encyclopedia of Archaeal and Bacterial Type Strains, Phase II (KMG-II): from individual species to whole genera.</title>
        <authorList>
            <person name="Goeker M."/>
        </authorList>
    </citation>
    <scope>NUCLEOTIDE SEQUENCE [LARGE SCALE GENOMIC DNA]</scope>
    <source>
        <strain evidence="4 5">DSM 15388</strain>
    </source>
</reference>
<evidence type="ECO:0000256" key="1">
    <source>
        <dbReference type="ARBA" id="ARBA00006739"/>
    </source>
</evidence>
<dbReference type="GO" id="GO:0016757">
    <property type="term" value="F:glycosyltransferase activity"/>
    <property type="evidence" value="ECO:0007669"/>
    <property type="project" value="UniProtKB-KW"/>
</dbReference>
<dbReference type="RefSeq" id="WP_132700667.1">
    <property type="nucleotide sequence ID" value="NZ_SLZR01000004.1"/>
</dbReference>
<name>A0A4R3I987_9GAMM</name>
<dbReference type="EMBL" id="SLZR01000004">
    <property type="protein sequence ID" value="TCS41930.1"/>
    <property type="molecule type" value="Genomic_DNA"/>
</dbReference>
<evidence type="ECO:0000256" key="2">
    <source>
        <dbReference type="ARBA" id="ARBA00022676"/>
    </source>
</evidence>
<comment type="similarity">
    <text evidence="1">Belongs to the glycosyltransferase 2 family.</text>
</comment>
<dbReference type="PANTHER" id="PTHR43179">
    <property type="entry name" value="RHAMNOSYLTRANSFERASE WBBL"/>
    <property type="match status" value="1"/>
</dbReference>
<dbReference type="PANTHER" id="PTHR43179:SF12">
    <property type="entry name" value="GALACTOFURANOSYLTRANSFERASE GLFT2"/>
    <property type="match status" value="1"/>
</dbReference>
<evidence type="ECO:0000256" key="3">
    <source>
        <dbReference type="ARBA" id="ARBA00022679"/>
    </source>
</evidence>
<dbReference type="Gene3D" id="3.90.550.10">
    <property type="entry name" value="Spore Coat Polysaccharide Biosynthesis Protein SpsA, Chain A"/>
    <property type="match status" value="1"/>
</dbReference>
<organism evidence="4 5">
    <name type="scientific">Reinekea marinisedimentorum</name>
    <dbReference type="NCBI Taxonomy" id="230495"/>
    <lineage>
        <taxon>Bacteria</taxon>
        <taxon>Pseudomonadati</taxon>
        <taxon>Pseudomonadota</taxon>
        <taxon>Gammaproteobacteria</taxon>
        <taxon>Oceanospirillales</taxon>
        <taxon>Saccharospirillaceae</taxon>
        <taxon>Reinekea</taxon>
    </lineage>
</organism>